<proteinExistence type="predicted"/>
<evidence type="ECO:0000313" key="2">
    <source>
        <dbReference type="Proteomes" id="UP000815325"/>
    </source>
</evidence>
<protein>
    <submittedName>
        <fullName evidence="1">Uncharacterized protein</fullName>
    </submittedName>
</protein>
<comment type="caution">
    <text evidence="1">The sequence shown here is derived from an EMBL/GenBank/DDBJ whole genome shotgun (WGS) entry which is preliminary data.</text>
</comment>
<name>A0ABQ7GZQ5_DUNSA</name>
<evidence type="ECO:0000313" key="1">
    <source>
        <dbReference type="EMBL" id="KAF5840089.1"/>
    </source>
</evidence>
<sequence>PLSESRPTFDLANTEDVIRLSSNADLFVENLVVTGLKSALISKDDADLGSTTLSMVSVDRRPGQRVHFSEATLVVSKEDFLALLSAAYRGDKWRTHAVETAHLIDGIDVFVPAEFNRSSLLLEEYR</sequence>
<keyword evidence="2" id="KW-1185">Reference proteome</keyword>
<organism evidence="1 2">
    <name type="scientific">Dunaliella salina</name>
    <name type="common">Green alga</name>
    <name type="synonym">Protococcus salinus</name>
    <dbReference type="NCBI Taxonomy" id="3046"/>
    <lineage>
        <taxon>Eukaryota</taxon>
        <taxon>Viridiplantae</taxon>
        <taxon>Chlorophyta</taxon>
        <taxon>core chlorophytes</taxon>
        <taxon>Chlorophyceae</taxon>
        <taxon>CS clade</taxon>
        <taxon>Chlamydomonadales</taxon>
        <taxon>Dunaliellaceae</taxon>
        <taxon>Dunaliella</taxon>
    </lineage>
</organism>
<feature type="non-terminal residue" evidence="1">
    <location>
        <position position="1"/>
    </location>
</feature>
<gene>
    <name evidence="1" type="ORF">DUNSADRAFT_17824</name>
</gene>
<dbReference type="Proteomes" id="UP000815325">
    <property type="component" value="Unassembled WGS sequence"/>
</dbReference>
<accession>A0ABQ7GZQ5</accession>
<reference evidence="1" key="1">
    <citation type="submission" date="2017-08" db="EMBL/GenBank/DDBJ databases">
        <authorList>
            <person name="Polle J.E."/>
            <person name="Barry K."/>
            <person name="Cushman J."/>
            <person name="Schmutz J."/>
            <person name="Tran D."/>
            <person name="Hathwaick L.T."/>
            <person name="Yim W.C."/>
            <person name="Jenkins J."/>
            <person name="Mckie-Krisberg Z.M."/>
            <person name="Prochnik S."/>
            <person name="Lindquist E."/>
            <person name="Dockter R.B."/>
            <person name="Adam C."/>
            <person name="Molina H."/>
            <person name="Bunkerborg J."/>
            <person name="Jin E."/>
            <person name="Buchheim M."/>
            <person name="Magnuson J."/>
        </authorList>
    </citation>
    <scope>NUCLEOTIDE SEQUENCE</scope>
    <source>
        <strain evidence="1">CCAP 19/18</strain>
    </source>
</reference>
<dbReference type="EMBL" id="MU069524">
    <property type="protein sequence ID" value="KAF5840089.1"/>
    <property type="molecule type" value="Genomic_DNA"/>
</dbReference>